<dbReference type="EMBL" id="JAGKHQ010000001">
    <property type="protein sequence ID" value="KAG7523601.1"/>
    <property type="molecule type" value="Genomic_DNA"/>
</dbReference>
<reference evidence="1 2" key="1">
    <citation type="journal article" date="2021" name="Sci. Rep.">
        <title>Chromosome anchoring in Senegalese sole (Solea senegalensis) reveals sex-associated markers and genome rearrangements in flatfish.</title>
        <authorList>
            <person name="Guerrero-Cozar I."/>
            <person name="Gomez-Garrido J."/>
            <person name="Berbel C."/>
            <person name="Martinez-Blanch J.F."/>
            <person name="Alioto T."/>
            <person name="Claros M.G."/>
            <person name="Gagnaire P.A."/>
            <person name="Manchado M."/>
        </authorList>
    </citation>
    <scope>NUCLEOTIDE SEQUENCE [LARGE SCALE GENOMIC DNA]</scope>
    <source>
        <strain evidence="1">Sse05_10M</strain>
    </source>
</reference>
<protein>
    <submittedName>
        <fullName evidence="1">Uncharacterized protein</fullName>
    </submittedName>
</protein>
<keyword evidence="2" id="KW-1185">Reference proteome</keyword>
<evidence type="ECO:0000313" key="1">
    <source>
        <dbReference type="EMBL" id="KAG7523601.1"/>
    </source>
</evidence>
<comment type="caution">
    <text evidence="1">The sequence shown here is derived from an EMBL/GenBank/DDBJ whole genome shotgun (WGS) entry which is preliminary data.</text>
</comment>
<evidence type="ECO:0000313" key="2">
    <source>
        <dbReference type="Proteomes" id="UP000693946"/>
    </source>
</evidence>
<organism evidence="1 2">
    <name type="scientific">Solea senegalensis</name>
    <name type="common">Senegalese sole</name>
    <dbReference type="NCBI Taxonomy" id="28829"/>
    <lineage>
        <taxon>Eukaryota</taxon>
        <taxon>Metazoa</taxon>
        <taxon>Chordata</taxon>
        <taxon>Craniata</taxon>
        <taxon>Vertebrata</taxon>
        <taxon>Euteleostomi</taxon>
        <taxon>Actinopterygii</taxon>
        <taxon>Neopterygii</taxon>
        <taxon>Teleostei</taxon>
        <taxon>Neoteleostei</taxon>
        <taxon>Acanthomorphata</taxon>
        <taxon>Carangaria</taxon>
        <taxon>Pleuronectiformes</taxon>
        <taxon>Pleuronectoidei</taxon>
        <taxon>Soleidae</taxon>
        <taxon>Solea</taxon>
    </lineage>
</organism>
<name>A0AAV6T2J2_SOLSE</name>
<dbReference type="Proteomes" id="UP000693946">
    <property type="component" value="Linkage Group LG1"/>
</dbReference>
<gene>
    <name evidence="1" type="ORF">JOB18_000930</name>
</gene>
<dbReference type="AlphaFoldDB" id="A0AAV6T2J2"/>
<accession>A0AAV6T2J2</accession>
<proteinExistence type="predicted"/>
<sequence>MGSVRWTSLRRRAPVAAAVGADSLFWPIRLRGGAFPIIYPRRRGKKQNSVTIKYPHCHCGRRYAQVVSEMEPTCAVISTPCREGEDKECVEYPKCTTRRTFNPESTRMDCTQE</sequence>